<feature type="transmembrane region" description="Helical" evidence="1">
    <location>
        <begin position="17"/>
        <end position="35"/>
    </location>
</feature>
<dbReference type="Pfam" id="PF17272">
    <property type="entry name" value="DUF5337"/>
    <property type="match status" value="1"/>
</dbReference>
<evidence type="ECO:0000313" key="3">
    <source>
        <dbReference type="Proteomes" id="UP000480350"/>
    </source>
</evidence>
<reference evidence="2 3" key="2">
    <citation type="submission" date="2020-03" db="EMBL/GenBank/DDBJ databases">
        <title>Kangsaoukella pontilimi gen. nov., sp. nov., a new member of the family Rhodobacteraceae isolated from a tidal mudflat.</title>
        <authorList>
            <person name="Kim I.S."/>
        </authorList>
    </citation>
    <scope>NUCLEOTIDE SEQUENCE [LARGE SCALE GENOMIC DNA]</scope>
    <source>
        <strain evidence="2 3">GH1-50</strain>
    </source>
</reference>
<keyword evidence="3" id="KW-1185">Reference proteome</keyword>
<dbReference type="AlphaFoldDB" id="A0A7C9IG26"/>
<protein>
    <recommendedName>
        <fullName evidence="4">DUF5337 domain-containing protein</fullName>
    </recommendedName>
</protein>
<name>A0A7C9IG26_9RHOB</name>
<evidence type="ECO:0008006" key="4">
    <source>
        <dbReference type="Google" id="ProtNLM"/>
    </source>
</evidence>
<organism evidence="2 3">
    <name type="scientific">Kangsaoukella pontilimi</name>
    <dbReference type="NCBI Taxonomy" id="2691042"/>
    <lineage>
        <taxon>Bacteria</taxon>
        <taxon>Pseudomonadati</taxon>
        <taxon>Pseudomonadota</taxon>
        <taxon>Alphaproteobacteria</taxon>
        <taxon>Rhodobacterales</taxon>
        <taxon>Paracoccaceae</taxon>
        <taxon>Kangsaoukella</taxon>
    </lineage>
</organism>
<keyword evidence="1" id="KW-0472">Membrane</keyword>
<keyword evidence="1" id="KW-1133">Transmembrane helix</keyword>
<feature type="transmembrane region" description="Helical" evidence="1">
    <location>
        <begin position="47"/>
        <end position="68"/>
    </location>
</feature>
<comment type="caution">
    <text evidence="2">The sequence shown here is derived from an EMBL/GenBank/DDBJ whole genome shotgun (WGS) entry which is preliminary data.</text>
</comment>
<sequence>MNEPDHQDKAQARQARVVSIVIALTMILWMLAQYLGREMGLPDRFVFLFDLFALAGFLWALIVTWQIWRKRRDN</sequence>
<proteinExistence type="predicted"/>
<gene>
    <name evidence="2" type="ORF">GQ651_07910</name>
</gene>
<evidence type="ECO:0000313" key="2">
    <source>
        <dbReference type="EMBL" id="MXQ07769.1"/>
    </source>
</evidence>
<dbReference type="InterPro" id="IPR020308">
    <property type="entry name" value="Uncharacterised_Ynq1"/>
</dbReference>
<keyword evidence="1" id="KW-0812">Transmembrane</keyword>
<accession>A0A7C9IG26</accession>
<dbReference type="RefSeq" id="WP_160763627.1">
    <property type="nucleotide sequence ID" value="NZ_WUPT01000001.1"/>
</dbReference>
<reference evidence="2 3" key="1">
    <citation type="submission" date="2019-12" db="EMBL/GenBank/DDBJ databases">
        <authorList>
            <person name="Lee S.D."/>
        </authorList>
    </citation>
    <scope>NUCLEOTIDE SEQUENCE [LARGE SCALE GENOMIC DNA]</scope>
    <source>
        <strain evidence="2 3">GH1-50</strain>
    </source>
</reference>
<dbReference type="Proteomes" id="UP000480350">
    <property type="component" value="Unassembled WGS sequence"/>
</dbReference>
<evidence type="ECO:0000256" key="1">
    <source>
        <dbReference type="SAM" id="Phobius"/>
    </source>
</evidence>
<dbReference type="EMBL" id="WUPT01000001">
    <property type="protein sequence ID" value="MXQ07769.1"/>
    <property type="molecule type" value="Genomic_DNA"/>
</dbReference>